<evidence type="ECO:0000256" key="2">
    <source>
        <dbReference type="SAM" id="Phobius"/>
    </source>
</evidence>
<feature type="transmembrane region" description="Helical" evidence="2">
    <location>
        <begin position="6"/>
        <end position="25"/>
    </location>
</feature>
<organism evidence="3 4">
    <name type="scientific">Actinia tenebrosa</name>
    <name type="common">Australian red waratah sea anemone</name>
    <dbReference type="NCBI Taxonomy" id="6105"/>
    <lineage>
        <taxon>Eukaryota</taxon>
        <taxon>Metazoa</taxon>
        <taxon>Cnidaria</taxon>
        <taxon>Anthozoa</taxon>
        <taxon>Hexacorallia</taxon>
        <taxon>Actiniaria</taxon>
        <taxon>Actiniidae</taxon>
        <taxon>Actinia</taxon>
    </lineage>
</organism>
<protein>
    <submittedName>
        <fullName evidence="4">Proline-rich protein 36-like</fullName>
    </submittedName>
</protein>
<keyword evidence="2" id="KW-1133">Transmembrane helix</keyword>
<feature type="compositionally biased region" description="Pro residues" evidence="1">
    <location>
        <begin position="519"/>
        <end position="537"/>
    </location>
</feature>
<evidence type="ECO:0000313" key="3">
    <source>
        <dbReference type="Proteomes" id="UP000515163"/>
    </source>
</evidence>
<feature type="compositionally biased region" description="Polar residues" evidence="1">
    <location>
        <begin position="505"/>
        <end position="518"/>
    </location>
</feature>
<evidence type="ECO:0000313" key="4">
    <source>
        <dbReference type="RefSeq" id="XP_031570122.1"/>
    </source>
</evidence>
<dbReference type="OrthoDB" id="10314028at2759"/>
<dbReference type="GeneID" id="116304517"/>
<dbReference type="RefSeq" id="XP_031570122.1">
    <property type="nucleotide sequence ID" value="XM_031714262.1"/>
</dbReference>
<feature type="compositionally biased region" description="Pro residues" evidence="1">
    <location>
        <begin position="163"/>
        <end position="174"/>
    </location>
</feature>
<keyword evidence="3" id="KW-1185">Reference proteome</keyword>
<feature type="compositionally biased region" description="Pro residues" evidence="1">
    <location>
        <begin position="566"/>
        <end position="591"/>
    </location>
</feature>
<evidence type="ECO:0000256" key="1">
    <source>
        <dbReference type="SAM" id="MobiDB-lite"/>
    </source>
</evidence>
<keyword evidence="2" id="KW-0812">Transmembrane</keyword>
<gene>
    <name evidence="4" type="primary">LOC116304517</name>
</gene>
<feature type="compositionally biased region" description="Polar residues" evidence="1">
    <location>
        <begin position="540"/>
        <end position="553"/>
    </location>
</feature>
<accession>A0A6P8IT63</accession>
<dbReference type="AlphaFoldDB" id="A0A6P8IT63"/>
<keyword evidence="2" id="KW-0472">Membrane</keyword>
<proteinExistence type="predicted"/>
<dbReference type="KEGG" id="aten:116304517"/>
<dbReference type="Proteomes" id="UP000515163">
    <property type="component" value="Unplaced"/>
</dbReference>
<sequence length="715" mass="77510">MNGCNVVLVVVISSMIINGGLVKGLRGKKGTKHQHEFLTPSKNYESQKEQNDMVKSRTSRKGLPEKNMRAAFNTGTSYAETKAKMVVKQGSLVARDQLSEADSEVSALPYIALPPNNVLPDDDKKKISISKLGNRNSVTKQHIPVTAIPLVVTATASSTIQIPPSPKPPIPTPTPHSTTHPTPQPVNINLVLPTMPPIVQKPSPPLNHPKELEESNVTKIDLSLNIGEEHQKERPVIIQVPPTNPPSGVGEVVSQIQKAQEMNSQLSLLANTPLQRPLQGPPLWNTPSVVASMLGMRNPPYNPLSIEEMMSQNGNPYGYPPWNVPPNSLPFQETPGFISTLQQGLMRPNNPLMGPFNANQMSPVSSLSNLLSNALKSSLSQSQPDLITSALSQAALQVQAQKQPPQMLTSALTQAIAKIVSQNGEPSEEQKLTEILGAALNLPKGLDPQKRFLPTASSLKVEIVNPTTSPLLPLNPVLKQGKFIGPGEQQIISLNVSPFLPQQNPGSLSPVLPQQNPGNVPPVLPQPNPANTPPVLPQPNLANAPSLLSQPNVADTPPVLSQPNSPNAPPLPQPQVFPPQNSPANSPPMPPNTANVSPVSPQIPNQQASYNTPILDQITASALGKAMAKALVNTAKKIVYNKPATQRDRIISNNNIVHFPRRLQNFIRTTFFHSNKIPHPYLRTFLPINGLNALRPPFGPFKMRYLRHRYLCCYC</sequence>
<dbReference type="InParanoid" id="A0A6P8IT63"/>
<name>A0A6P8IT63_ACTTE</name>
<reference evidence="4" key="1">
    <citation type="submission" date="2025-08" db="UniProtKB">
        <authorList>
            <consortium name="RefSeq"/>
        </authorList>
    </citation>
    <scope>IDENTIFICATION</scope>
    <source>
        <tissue evidence="4">Tentacle</tissue>
    </source>
</reference>
<feature type="region of interest" description="Disordered" evidence="1">
    <location>
        <begin position="159"/>
        <end position="182"/>
    </location>
</feature>
<feature type="region of interest" description="Disordered" evidence="1">
    <location>
        <begin position="505"/>
        <end position="600"/>
    </location>
</feature>